<protein>
    <submittedName>
        <fullName evidence="1">BQ5605_C036g11544 protein</fullName>
    </submittedName>
</protein>
<dbReference type="Proteomes" id="UP000249464">
    <property type="component" value="Unassembled WGS sequence"/>
</dbReference>
<sequence>MEHQYSPSFWCQPDGEGTEEARCARSLFLIPVARSKARALHIIIPSSTKHSTLPARCELLASIDICGSQICGQESLR</sequence>
<accession>A0A2X0MIW5</accession>
<gene>
    <name evidence="1" type="primary">BQ5605_C036g11544</name>
    <name evidence="1" type="ORF">BQ5605_C036G11544</name>
</gene>
<evidence type="ECO:0000313" key="1">
    <source>
        <dbReference type="EMBL" id="SGY96126.1"/>
    </source>
</evidence>
<name>A0A2X0MIW5_9BASI</name>
<dbReference type="AlphaFoldDB" id="A0A2X0MIW5"/>
<organism evidence="1 2">
    <name type="scientific">Microbotryum silenes-dioicae</name>
    <dbReference type="NCBI Taxonomy" id="796604"/>
    <lineage>
        <taxon>Eukaryota</taxon>
        <taxon>Fungi</taxon>
        <taxon>Dikarya</taxon>
        <taxon>Basidiomycota</taxon>
        <taxon>Pucciniomycotina</taxon>
        <taxon>Microbotryomycetes</taxon>
        <taxon>Microbotryales</taxon>
        <taxon>Microbotryaceae</taxon>
        <taxon>Microbotryum</taxon>
    </lineage>
</organism>
<keyword evidence="2" id="KW-1185">Reference proteome</keyword>
<reference evidence="1 2" key="1">
    <citation type="submission" date="2016-11" db="EMBL/GenBank/DDBJ databases">
        <authorList>
            <person name="Jaros S."/>
            <person name="Januszkiewicz K."/>
            <person name="Wedrychowicz H."/>
        </authorList>
    </citation>
    <scope>NUCLEOTIDE SEQUENCE [LARGE SCALE GENOMIC DNA]</scope>
</reference>
<evidence type="ECO:0000313" key="2">
    <source>
        <dbReference type="Proteomes" id="UP000249464"/>
    </source>
</evidence>
<proteinExistence type="predicted"/>
<dbReference type="EMBL" id="FQNC01000063">
    <property type="protein sequence ID" value="SGY96126.1"/>
    <property type="molecule type" value="Genomic_DNA"/>
</dbReference>